<feature type="domain" description="F-box" evidence="2">
    <location>
        <begin position="42"/>
        <end position="76"/>
    </location>
</feature>
<organism evidence="3 4">
    <name type="scientific">Eragrostis curvula</name>
    <name type="common">weeping love grass</name>
    <dbReference type="NCBI Taxonomy" id="38414"/>
    <lineage>
        <taxon>Eukaryota</taxon>
        <taxon>Viridiplantae</taxon>
        <taxon>Streptophyta</taxon>
        <taxon>Embryophyta</taxon>
        <taxon>Tracheophyta</taxon>
        <taxon>Spermatophyta</taxon>
        <taxon>Magnoliopsida</taxon>
        <taxon>Liliopsida</taxon>
        <taxon>Poales</taxon>
        <taxon>Poaceae</taxon>
        <taxon>PACMAD clade</taxon>
        <taxon>Chloridoideae</taxon>
        <taxon>Eragrostideae</taxon>
        <taxon>Eragrostidinae</taxon>
        <taxon>Eragrostis</taxon>
    </lineage>
</organism>
<dbReference type="PANTHER" id="PTHR36140">
    <property type="entry name" value="F-BOX DOMAIN-CONTAINING PROTEIN-RELATED"/>
    <property type="match status" value="1"/>
</dbReference>
<dbReference type="Proteomes" id="UP000324897">
    <property type="component" value="Unassembled WGS sequence"/>
</dbReference>
<feature type="region of interest" description="Disordered" evidence="1">
    <location>
        <begin position="15"/>
        <end position="37"/>
    </location>
</feature>
<dbReference type="EMBL" id="RWGY01000715">
    <property type="protein sequence ID" value="TVT99453.1"/>
    <property type="molecule type" value="Genomic_DNA"/>
</dbReference>
<protein>
    <recommendedName>
        <fullName evidence="2">F-box domain-containing protein</fullName>
    </recommendedName>
</protein>
<evidence type="ECO:0000259" key="2">
    <source>
        <dbReference type="Pfam" id="PF12937"/>
    </source>
</evidence>
<accession>A0A5J9SKG4</accession>
<dbReference type="AlphaFoldDB" id="A0A5J9SKG4"/>
<evidence type="ECO:0000256" key="1">
    <source>
        <dbReference type="SAM" id="MobiDB-lite"/>
    </source>
</evidence>
<dbReference type="Gramene" id="TVT99453">
    <property type="protein sequence ID" value="TVT99453"/>
    <property type="gene ID" value="EJB05_55178"/>
</dbReference>
<keyword evidence="4" id="KW-1185">Reference proteome</keyword>
<dbReference type="Pfam" id="PF12937">
    <property type="entry name" value="F-box-like"/>
    <property type="match status" value="1"/>
</dbReference>
<dbReference type="InterPro" id="IPR001810">
    <property type="entry name" value="F-box_dom"/>
</dbReference>
<feature type="non-terminal residue" evidence="3">
    <location>
        <position position="1"/>
    </location>
</feature>
<dbReference type="OrthoDB" id="696275at2759"/>
<gene>
    <name evidence="3" type="ORF">EJB05_55178</name>
</gene>
<dbReference type="PANTHER" id="PTHR36140:SF9">
    <property type="entry name" value="F-BOX DOMAIN CONTAINING PROTEIN"/>
    <property type="match status" value="1"/>
</dbReference>
<dbReference type="Gene3D" id="1.20.1280.50">
    <property type="match status" value="1"/>
</dbReference>
<feature type="compositionally biased region" description="Basic and acidic residues" evidence="1">
    <location>
        <begin position="18"/>
        <end position="33"/>
    </location>
</feature>
<sequence length="223" mass="24030">MTLIQSTVGWLSWRRGGRRQEDQAEKQPLDDGSSKGTPLLQDDVLAAVFARLLPDAAAVVRCAATCRRWRRVVAKEAAVFARAMPPDVTRCGRAVLGLFHQEDPGVTAVRKRKRSSSAVDGAAGQPRFVPMADAAARILGPSSTSLKTMDGALLEYSCPVTARNGRVVLELRRDCHTDGLKLCVFNPMTGDVALLPPLTGKDKPGYYACALLTGDDLIIHPPP</sequence>
<name>A0A5J9SKG4_9POAL</name>
<dbReference type="SUPFAM" id="SSF81383">
    <property type="entry name" value="F-box domain"/>
    <property type="match status" value="1"/>
</dbReference>
<evidence type="ECO:0000313" key="3">
    <source>
        <dbReference type="EMBL" id="TVT99453.1"/>
    </source>
</evidence>
<comment type="caution">
    <text evidence="3">The sequence shown here is derived from an EMBL/GenBank/DDBJ whole genome shotgun (WGS) entry which is preliminary data.</text>
</comment>
<dbReference type="InterPro" id="IPR036047">
    <property type="entry name" value="F-box-like_dom_sf"/>
</dbReference>
<evidence type="ECO:0000313" key="4">
    <source>
        <dbReference type="Proteomes" id="UP000324897"/>
    </source>
</evidence>
<proteinExistence type="predicted"/>
<dbReference type="CDD" id="cd09917">
    <property type="entry name" value="F-box_SF"/>
    <property type="match status" value="1"/>
</dbReference>
<reference evidence="3 4" key="1">
    <citation type="journal article" date="2019" name="Sci. Rep.">
        <title>A high-quality genome of Eragrostis curvula grass provides insights into Poaceae evolution and supports new strategies to enhance forage quality.</title>
        <authorList>
            <person name="Carballo J."/>
            <person name="Santos B.A.C.M."/>
            <person name="Zappacosta D."/>
            <person name="Garbus I."/>
            <person name="Selva J.P."/>
            <person name="Gallo C.A."/>
            <person name="Diaz A."/>
            <person name="Albertini E."/>
            <person name="Caccamo M."/>
            <person name="Echenique V."/>
        </authorList>
    </citation>
    <scope>NUCLEOTIDE SEQUENCE [LARGE SCALE GENOMIC DNA]</scope>
    <source>
        <strain evidence="4">cv. Victoria</strain>
        <tissue evidence="3">Leaf</tissue>
    </source>
</reference>